<dbReference type="Proteomes" id="UP000256829">
    <property type="component" value="Unassembled WGS sequence"/>
</dbReference>
<accession>A0A3D8VH33</accession>
<evidence type="ECO:0000313" key="6">
    <source>
        <dbReference type="Proteomes" id="UP000256829"/>
    </source>
</evidence>
<dbReference type="InterPro" id="IPR037459">
    <property type="entry name" value="RhgT-like"/>
</dbReference>
<comment type="caution">
    <text evidence="5">The sequence shown here is derived from an EMBL/GenBank/DDBJ whole genome shotgun (WGS) entry which is preliminary data.</text>
</comment>
<dbReference type="EMBL" id="QTJR01000002">
    <property type="protein sequence ID" value="RDY68609.1"/>
    <property type="molecule type" value="Genomic_DNA"/>
</dbReference>
<dbReference type="PANTHER" id="PTHR43695">
    <property type="entry name" value="PUTATIVE (AFU_ORTHOLOGUE AFUA_2G17250)-RELATED"/>
    <property type="match status" value="1"/>
</dbReference>
<evidence type="ECO:0000313" key="5">
    <source>
        <dbReference type="EMBL" id="RDY68609.1"/>
    </source>
</evidence>
<evidence type="ECO:0000256" key="3">
    <source>
        <dbReference type="SAM" id="SignalP"/>
    </source>
</evidence>
<organism evidence="5 6">
    <name type="scientific">Lysobacter soli</name>
    <dbReference type="NCBI Taxonomy" id="453783"/>
    <lineage>
        <taxon>Bacteria</taxon>
        <taxon>Pseudomonadati</taxon>
        <taxon>Pseudomonadota</taxon>
        <taxon>Gammaproteobacteria</taxon>
        <taxon>Lysobacterales</taxon>
        <taxon>Lysobacteraceae</taxon>
        <taxon>Lysobacter</taxon>
    </lineage>
</organism>
<dbReference type="PANTHER" id="PTHR43695:SF1">
    <property type="entry name" value="RHAMNOGALACTURONAN ACETYLESTERASE"/>
    <property type="match status" value="1"/>
</dbReference>
<keyword evidence="3" id="KW-0732">Signal</keyword>
<protein>
    <submittedName>
        <fullName evidence="5">GntR family transcriptional regulator</fullName>
    </submittedName>
</protein>
<keyword evidence="2" id="KW-0378">Hydrolase</keyword>
<reference evidence="5 6" key="1">
    <citation type="submission" date="2018-08" db="EMBL/GenBank/DDBJ databases">
        <title>Lysobacter soli KCTC 22011, whole genome shotgun sequence.</title>
        <authorList>
            <person name="Zhang X."/>
            <person name="Feng G."/>
            <person name="Zhu H."/>
        </authorList>
    </citation>
    <scope>NUCLEOTIDE SEQUENCE [LARGE SCALE GENOMIC DNA]</scope>
    <source>
        <strain evidence="5 6">KCTC 22011</strain>
    </source>
</reference>
<evidence type="ECO:0000259" key="4">
    <source>
        <dbReference type="Pfam" id="PF13472"/>
    </source>
</evidence>
<gene>
    <name evidence="5" type="ORF">DX912_03635</name>
</gene>
<proteinExistence type="inferred from homology"/>
<dbReference type="InterPro" id="IPR036514">
    <property type="entry name" value="SGNH_hydro_sf"/>
</dbReference>
<dbReference type="CDD" id="cd01821">
    <property type="entry name" value="Rhamnogalacturan_acetylesterase_like"/>
    <property type="match status" value="1"/>
</dbReference>
<dbReference type="Pfam" id="PF13472">
    <property type="entry name" value="Lipase_GDSL_2"/>
    <property type="match status" value="1"/>
</dbReference>
<dbReference type="RefSeq" id="WP_115841122.1">
    <property type="nucleotide sequence ID" value="NZ_CP183976.1"/>
</dbReference>
<keyword evidence="6" id="KW-1185">Reference proteome</keyword>
<evidence type="ECO:0000256" key="2">
    <source>
        <dbReference type="ARBA" id="ARBA00022801"/>
    </source>
</evidence>
<dbReference type="InterPro" id="IPR013830">
    <property type="entry name" value="SGNH_hydro"/>
</dbReference>
<evidence type="ECO:0000256" key="1">
    <source>
        <dbReference type="ARBA" id="ARBA00008668"/>
    </source>
</evidence>
<comment type="similarity">
    <text evidence="1">Belongs to the 'GDSL' lipolytic enzyme family.</text>
</comment>
<sequence length="248" mass="27161">MPKVVHALVLLLALAASARAAEPPTIHLAGDSTMAIKRAEKRPETGWGEFLAEQFAPGAIAVDNRAMNGRSTRTFIAEGRWSALLEATRPGDIVLIQFGHNDQSIEKPDRYTPPADYVRNLARFVADVRARNATPVLLTPVARRRFDEDGRIVASHGKYPDLVRSLAAREHVALIDMERRSSAVLQEAGVEGSKELFLWLAPGEHANYPQGVQDNTHFSPKGAARMAREFAAALRESGVKVSKLDRAP</sequence>
<dbReference type="SUPFAM" id="SSF52266">
    <property type="entry name" value="SGNH hydrolase"/>
    <property type="match status" value="1"/>
</dbReference>
<dbReference type="AlphaFoldDB" id="A0A3D8VH33"/>
<dbReference type="GO" id="GO:0016788">
    <property type="term" value="F:hydrolase activity, acting on ester bonds"/>
    <property type="evidence" value="ECO:0007669"/>
    <property type="project" value="UniProtKB-ARBA"/>
</dbReference>
<feature type="signal peptide" evidence="3">
    <location>
        <begin position="1"/>
        <end position="20"/>
    </location>
</feature>
<feature type="chain" id="PRO_5017803865" evidence="3">
    <location>
        <begin position="21"/>
        <end position="248"/>
    </location>
</feature>
<dbReference type="Gene3D" id="3.40.50.1110">
    <property type="entry name" value="SGNH hydrolase"/>
    <property type="match status" value="1"/>
</dbReference>
<name>A0A3D8VH33_9GAMM</name>
<feature type="domain" description="SGNH hydrolase-type esterase" evidence="4">
    <location>
        <begin position="30"/>
        <end position="224"/>
    </location>
</feature>